<organism evidence="1 2">
    <name type="scientific">Microvirga terrestris</name>
    <dbReference type="NCBI Taxonomy" id="2791024"/>
    <lineage>
        <taxon>Bacteria</taxon>
        <taxon>Pseudomonadati</taxon>
        <taxon>Pseudomonadota</taxon>
        <taxon>Alphaproteobacteria</taxon>
        <taxon>Hyphomicrobiales</taxon>
        <taxon>Methylobacteriaceae</taxon>
        <taxon>Microvirga</taxon>
    </lineage>
</organism>
<dbReference type="RefSeq" id="WP_196263651.1">
    <property type="nucleotide sequence ID" value="NZ_JADQDN010000004.1"/>
</dbReference>
<dbReference type="EMBL" id="JADQDN010000004">
    <property type="protein sequence ID" value="MBF9196262.1"/>
    <property type="molecule type" value="Genomic_DNA"/>
</dbReference>
<proteinExistence type="predicted"/>
<comment type="caution">
    <text evidence="1">The sequence shown here is derived from an EMBL/GenBank/DDBJ whole genome shotgun (WGS) entry which is preliminary data.</text>
</comment>
<evidence type="ECO:0000313" key="2">
    <source>
        <dbReference type="Proteomes" id="UP000611708"/>
    </source>
</evidence>
<sequence>MPVLDAKALEIDPKGMIFLKSILRPLASSEVTPKDKPRIGRIRLYMPRRVREAVTGAA</sequence>
<dbReference type="Proteomes" id="UP000611708">
    <property type="component" value="Unassembled WGS sequence"/>
</dbReference>
<name>A0ABS0HSQ4_9HYPH</name>
<reference evidence="1 2" key="1">
    <citation type="submission" date="2020-11" db="EMBL/GenBank/DDBJ databases">
        <authorList>
            <person name="Kim M.K."/>
        </authorList>
    </citation>
    <scope>NUCLEOTIDE SEQUENCE [LARGE SCALE GENOMIC DNA]</scope>
    <source>
        <strain evidence="1 2">BT290</strain>
    </source>
</reference>
<protein>
    <submittedName>
        <fullName evidence="1">Uncharacterized protein</fullName>
    </submittedName>
</protein>
<keyword evidence="2" id="KW-1185">Reference proteome</keyword>
<evidence type="ECO:0000313" key="1">
    <source>
        <dbReference type="EMBL" id="MBF9196262.1"/>
    </source>
</evidence>
<accession>A0ABS0HSQ4</accession>
<gene>
    <name evidence="1" type="ORF">I2H36_09440</name>
</gene>